<dbReference type="PANTHER" id="PTHR37815">
    <property type="entry name" value="UPF0397 PROTEIN BC_2624-RELATED"/>
    <property type="match status" value="1"/>
</dbReference>
<proteinExistence type="predicted"/>
<feature type="transmembrane region" description="Helical" evidence="3">
    <location>
        <begin position="43"/>
        <end position="60"/>
    </location>
</feature>
<keyword evidence="1 3" id="KW-0812">Transmembrane</keyword>
<dbReference type="InterPro" id="IPR009825">
    <property type="entry name" value="ECF_substrate-spec-like"/>
</dbReference>
<dbReference type="Pfam" id="PF07155">
    <property type="entry name" value="ECF-ribofla_trS"/>
    <property type="match status" value="1"/>
</dbReference>
<dbReference type="Proteomes" id="UP000283442">
    <property type="component" value="Unassembled WGS sequence"/>
</dbReference>
<dbReference type="OrthoDB" id="411368at2"/>
<gene>
    <name evidence="4" type="ORF">DW674_10795</name>
</gene>
<dbReference type="PANTHER" id="PTHR37815:SF3">
    <property type="entry name" value="UPF0397 PROTEIN SPR0429"/>
    <property type="match status" value="1"/>
</dbReference>
<feature type="transmembrane region" description="Helical" evidence="3">
    <location>
        <begin position="66"/>
        <end position="92"/>
    </location>
</feature>
<keyword evidence="2 3" id="KW-1133">Transmembrane helix</keyword>
<dbReference type="Gene3D" id="1.10.1760.20">
    <property type="match status" value="1"/>
</dbReference>
<organism evidence="4 5">
    <name type="scientific">Mitsuokella multacida</name>
    <dbReference type="NCBI Taxonomy" id="52226"/>
    <lineage>
        <taxon>Bacteria</taxon>
        <taxon>Bacillati</taxon>
        <taxon>Bacillota</taxon>
        <taxon>Negativicutes</taxon>
        <taxon>Selenomonadales</taxon>
        <taxon>Selenomonadaceae</taxon>
        <taxon>Mitsuokella</taxon>
    </lineage>
</organism>
<dbReference type="GO" id="GO:0016020">
    <property type="term" value="C:membrane"/>
    <property type="evidence" value="ECO:0007669"/>
    <property type="project" value="InterPro"/>
</dbReference>
<evidence type="ECO:0000313" key="5">
    <source>
        <dbReference type="Proteomes" id="UP000283442"/>
    </source>
</evidence>
<protein>
    <submittedName>
        <fullName evidence="4">ECF transporter S component</fullName>
    </submittedName>
</protein>
<sequence>MTSSVHPSSSSSTSFTVRELCLAAVMAAVVFLATFVPRIPIPLGYAHLGDAAIFLMVLFLGRRETLIAACFGSALSDLLGGFPLWIVPTLIIKYFMADIAWRVIRPDQKRASLARLVVGFLLASAWMAAAYTLFGAMLYDSLAAGLASAPGLIAEGVLNSIIAIVAAGILQKTPLGRR</sequence>
<feature type="transmembrane region" description="Helical" evidence="3">
    <location>
        <begin position="15"/>
        <end position="36"/>
    </location>
</feature>
<evidence type="ECO:0000313" key="4">
    <source>
        <dbReference type="EMBL" id="RHF50534.1"/>
    </source>
</evidence>
<feature type="transmembrane region" description="Helical" evidence="3">
    <location>
        <begin position="151"/>
        <end position="170"/>
    </location>
</feature>
<evidence type="ECO:0000256" key="3">
    <source>
        <dbReference type="SAM" id="Phobius"/>
    </source>
</evidence>
<dbReference type="EMBL" id="QRHE01000014">
    <property type="protein sequence ID" value="RHF50534.1"/>
    <property type="molecule type" value="Genomic_DNA"/>
</dbReference>
<evidence type="ECO:0000256" key="1">
    <source>
        <dbReference type="ARBA" id="ARBA00022692"/>
    </source>
</evidence>
<reference evidence="4 5" key="1">
    <citation type="submission" date="2018-08" db="EMBL/GenBank/DDBJ databases">
        <title>A genome reference for cultivated species of the human gut microbiota.</title>
        <authorList>
            <person name="Zou Y."/>
            <person name="Xue W."/>
            <person name="Luo G."/>
        </authorList>
    </citation>
    <scope>NUCLEOTIDE SEQUENCE [LARGE SCALE GENOMIC DNA]</scope>
    <source>
        <strain evidence="4 5">AM25-21AC</strain>
    </source>
</reference>
<keyword evidence="3" id="KW-0472">Membrane</keyword>
<name>A0A414NUU0_9FIRM</name>
<feature type="transmembrane region" description="Helical" evidence="3">
    <location>
        <begin position="113"/>
        <end position="139"/>
    </location>
</feature>
<comment type="caution">
    <text evidence="4">The sequence shown here is derived from an EMBL/GenBank/DDBJ whole genome shotgun (WGS) entry which is preliminary data.</text>
</comment>
<accession>A0A414NUU0</accession>
<evidence type="ECO:0000256" key="2">
    <source>
        <dbReference type="ARBA" id="ARBA00022989"/>
    </source>
</evidence>
<dbReference type="AlphaFoldDB" id="A0A414NUU0"/>
<dbReference type="RefSeq" id="WP_118176842.1">
    <property type="nucleotide sequence ID" value="NZ_JAQEAO010000015.1"/>
</dbReference>